<protein>
    <submittedName>
        <fullName evidence="2">Uncharacterized protein</fullName>
    </submittedName>
</protein>
<proteinExistence type="predicted"/>
<dbReference type="EnsemblMetazoa" id="ADIR014713-RA">
    <property type="protein sequence ID" value="ADIR014713-PA"/>
    <property type="gene ID" value="ADIR014713"/>
</dbReference>
<evidence type="ECO:0000313" key="3">
    <source>
        <dbReference type="Proteomes" id="UP000075884"/>
    </source>
</evidence>
<sequence>MRVRHPKQSLQTSSPSLRARFPSPVH</sequence>
<keyword evidence="3" id="KW-1185">Reference proteome</keyword>
<evidence type="ECO:0000256" key="1">
    <source>
        <dbReference type="SAM" id="MobiDB-lite"/>
    </source>
</evidence>
<feature type="region of interest" description="Disordered" evidence="1">
    <location>
        <begin position="1"/>
        <end position="26"/>
    </location>
</feature>
<dbReference type="AlphaFoldDB" id="A0A182NY02"/>
<dbReference type="Proteomes" id="UP000075884">
    <property type="component" value="Unassembled WGS sequence"/>
</dbReference>
<reference evidence="2" key="2">
    <citation type="submission" date="2020-05" db="UniProtKB">
        <authorList>
            <consortium name="EnsemblMetazoa"/>
        </authorList>
    </citation>
    <scope>IDENTIFICATION</scope>
    <source>
        <strain evidence="2">WRAIR2</strain>
    </source>
</reference>
<name>A0A182NY02_9DIPT</name>
<dbReference type="VEuPathDB" id="VectorBase:ADIR014713"/>
<organism evidence="2 3">
    <name type="scientific">Anopheles dirus</name>
    <dbReference type="NCBI Taxonomy" id="7168"/>
    <lineage>
        <taxon>Eukaryota</taxon>
        <taxon>Metazoa</taxon>
        <taxon>Ecdysozoa</taxon>
        <taxon>Arthropoda</taxon>
        <taxon>Hexapoda</taxon>
        <taxon>Insecta</taxon>
        <taxon>Pterygota</taxon>
        <taxon>Neoptera</taxon>
        <taxon>Endopterygota</taxon>
        <taxon>Diptera</taxon>
        <taxon>Nematocera</taxon>
        <taxon>Culicoidea</taxon>
        <taxon>Culicidae</taxon>
        <taxon>Anophelinae</taxon>
        <taxon>Anopheles</taxon>
    </lineage>
</organism>
<reference evidence="3" key="1">
    <citation type="submission" date="2013-03" db="EMBL/GenBank/DDBJ databases">
        <title>The Genome Sequence of Anopheles dirus WRAIR2.</title>
        <authorList>
            <consortium name="The Broad Institute Genomics Platform"/>
            <person name="Neafsey D.E."/>
            <person name="Walton C."/>
            <person name="Walker B."/>
            <person name="Young S.K."/>
            <person name="Zeng Q."/>
            <person name="Gargeya S."/>
            <person name="Fitzgerald M."/>
            <person name="Haas B."/>
            <person name="Abouelleil A."/>
            <person name="Allen A.W."/>
            <person name="Alvarado L."/>
            <person name="Arachchi H.M."/>
            <person name="Berlin A.M."/>
            <person name="Chapman S.B."/>
            <person name="Gainer-Dewar J."/>
            <person name="Goldberg J."/>
            <person name="Griggs A."/>
            <person name="Gujja S."/>
            <person name="Hansen M."/>
            <person name="Howarth C."/>
            <person name="Imamovic A."/>
            <person name="Ireland A."/>
            <person name="Larimer J."/>
            <person name="McCowan C."/>
            <person name="Murphy C."/>
            <person name="Pearson M."/>
            <person name="Poon T.W."/>
            <person name="Priest M."/>
            <person name="Roberts A."/>
            <person name="Saif S."/>
            <person name="Shea T."/>
            <person name="Sisk P."/>
            <person name="Sykes S."/>
            <person name="Wortman J."/>
            <person name="Nusbaum C."/>
            <person name="Birren B."/>
        </authorList>
    </citation>
    <scope>NUCLEOTIDE SEQUENCE [LARGE SCALE GENOMIC DNA]</scope>
    <source>
        <strain evidence="3">WRAIR2</strain>
    </source>
</reference>
<accession>A0A182NY02</accession>
<evidence type="ECO:0000313" key="2">
    <source>
        <dbReference type="EnsemblMetazoa" id="ADIR014713-PA"/>
    </source>
</evidence>